<dbReference type="FunFam" id="3.40.1280.10:FF:000003">
    <property type="entry name" value="Ribosomal RNA small subunit methyltransferase"/>
    <property type="match status" value="1"/>
</dbReference>
<evidence type="ECO:0008006" key="13">
    <source>
        <dbReference type="Google" id="ProtNLM"/>
    </source>
</evidence>
<comment type="caution">
    <text evidence="11">The sequence shown here is derived from an EMBL/GenBank/DDBJ whole genome shotgun (WGS) entry which is preliminary data.</text>
</comment>
<evidence type="ECO:0000256" key="9">
    <source>
        <dbReference type="ARBA" id="ARBA00022884"/>
    </source>
</evidence>
<evidence type="ECO:0000313" key="11">
    <source>
        <dbReference type="EMBL" id="GAX82698.1"/>
    </source>
</evidence>
<keyword evidence="10" id="KW-0539">Nucleus</keyword>
<dbReference type="EMBL" id="BEGY01000084">
    <property type="protein sequence ID" value="GAX82698.1"/>
    <property type="molecule type" value="Genomic_DNA"/>
</dbReference>
<dbReference type="InterPro" id="IPR029026">
    <property type="entry name" value="tRNA_m1G_MTases_N"/>
</dbReference>
<keyword evidence="7" id="KW-0949">S-adenosyl-L-methionine</keyword>
<evidence type="ECO:0000256" key="5">
    <source>
        <dbReference type="ARBA" id="ARBA00022603"/>
    </source>
</evidence>
<dbReference type="Gene3D" id="3.40.1280.10">
    <property type="match status" value="1"/>
</dbReference>
<keyword evidence="8" id="KW-0699">rRNA-binding</keyword>
<dbReference type="SUPFAM" id="SSF75217">
    <property type="entry name" value="alpha/beta knot"/>
    <property type="match status" value="1"/>
</dbReference>
<dbReference type="AlphaFoldDB" id="A0A250XHZ7"/>
<evidence type="ECO:0000256" key="3">
    <source>
        <dbReference type="ARBA" id="ARBA00022517"/>
    </source>
</evidence>
<proteinExistence type="inferred from homology"/>
<evidence type="ECO:0000256" key="7">
    <source>
        <dbReference type="ARBA" id="ARBA00022691"/>
    </source>
</evidence>
<keyword evidence="5" id="KW-0489">Methyltransferase</keyword>
<name>A0A250XHZ7_9CHLO</name>
<accession>A0A250XHZ7</accession>
<evidence type="ECO:0000256" key="1">
    <source>
        <dbReference type="ARBA" id="ARBA00004604"/>
    </source>
</evidence>
<dbReference type="InterPro" id="IPR005304">
    <property type="entry name" value="Rbsml_bgen_MeTrfase_EMG1/NEP1"/>
</dbReference>
<organism evidence="11 12">
    <name type="scientific">Chlamydomonas eustigma</name>
    <dbReference type="NCBI Taxonomy" id="1157962"/>
    <lineage>
        <taxon>Eukaryota</taxon>
        <taxon>Viridiplantae</taxon>
        <taxon>Chlorophyta</taxon>
        <taxon>core chlorophytes</taxon>
        <taxon>Chlorophyceae</taxon>
        <taxon>CS clade</taxon>
        <taxon>Chlamydomonadales</taxon>
        <taxon>Chlamydomonadaceae</taxon>
        <taxon>Chlamydomonas</taxon>
    </lineage>
</organism>
<evidence type="ECO:0000256" key="10">
    <source>
        <dbReference type="ARBA" id="ARBA00023242"/>
    </source>
</evidence>
<dbReference type="Pfam" id="PF03587">
    <property type="entry name" value="EMG1"/>
    <property type="match status" value="1"/>
</dbReference>
<gene>
    <name evidence="11" type="ORF">CEUSTIGMA_g10124.t1</name>
</gene>
<evidence type="ECO:0000313" key="12">
    <source>
        <dbReference type="Proteomes" id="UP000232323"/>
    </source>
</evidence>
<dbReference type="Proteomes" id="UP000232323">
    <property type="component" value="Unassembled WGS sequence"/>
</dbReference>
<keyword evidence="6" id="KW-0808">Transferase</keyword>
<dbReference type="STRING" id="1157962.A0A250XHZ7"/>
<keyword evidence="12" id="KW-1185">Reference proteome</keyword>
<dbReference type="CDD" id="cd18088">
    <property type="entry name" value="Nep1-like"/>
    <property type="match status" value="1"/>
</dbReference>
<evidence type="ECO:0000256" key="6">
    <source>
        <dbReference type="ARBA" id="ARBA00022679"/>
    </source>
</evidence>
<dbReference type="InterPro" id="IPR029028">
    <property type="entry name" value="Alpha/beta_knot_MTases"/>
</dbReference>
<dbReference type="PANTHER" id="PTHR12636">
    <property type="entry name" value="NEP1/MRA1"/>
    <property type="match status" value="1"/>
</dbReference>
<dbReference type="GO" id="GO:0070037">
    <property type="term" value="F:rRNA (pseudouridine) methyltransferase activity"/>
    <property type="evidence" value="ECO:0007669"/>
    <property type="project" value="InterPro"/>
</dbReference>
<dbReference type="GO" id="GO:0032040">
    <property type="term" value="C:small-subunit processome"/>
    <property type="evidence" value="ECO:0007669"/>
    <property type="project" value="TreeGrafter"/>
</dbReference>
<dbReference type="GO" id="GO:0019843">
    <property type="term" value="F:rRNA binding"/>
    <property type="evidence" value="ECO:0007669"/>
    <property type="project" value="UniProtKB-KW"/>
</dbReference>
<dbReference type="GO" id="GO:0070475">
    <property type="term" value="P:rRNA base methylation"/>
    <property type="evidence" value="ECO:0007669"/>
    <property type="project" value="InterPro"/>
</dbReference>
<evidence type="ECO:0000256" key="8">
    <source>
        <dbReference type="ARBA" id="ARBA00022730"/>
    </source>
</evidence>
<keyword evidence="4" id="KW-0698">rRNA processing</keyword>
<dbReference type="OrthoDB" id="269804at2759"/>
<protein>
    <recommendedName>
        <fullName evidence="13">Ribosomal RNA small subunit methyltransferase NEP1</fullName>
    </recommendedName>
</protein>
<reference evidence="11 12" key="1">
    <citation type="submission" date="2017-08" db="EMBL/GenBank/DDBJ databases">
        <title>Acidophilic green algal genome provides insights into adaptation to an acidic environment.</title>
        <authorList>
            <person name="Hirooka S."/>
            <person name="Hirose Y."/>
            <person name="Kanesaki Y."/>
            <person name="Higuchi S."/>
            <person name="Fujiwara T."/>
            <person name="Onuma R."/>
            <person name="Era A."/>
            <person name="Ohbayashi R."/>
            <person name="Uzuka A."/>
            <person name="Nozaki H."/>
            <person name="Yoshikawa H."/>
            <person name="Miyagishima S.Y."/>
        </authorList>
    </citation>
    <scope>NUCLEOTIDE SEQUENCE [LARGE SCALE GENOMIC DNA]</scope>
    <source>
        <strain evidence="11 12">NIES-2499</strain>
    </source>
</reference>
<comment type="subcellular location">
    <subcellularLocation>
        <location evidence="1">Nucleus</location>
        <location evidence="1">Nucleolus</location>
    </subcellularLocation>
</comment>
<dbReference type="PANTHER" id="PTHR12636:SF5">
    <property type="entry name" value="RIBOSOMAL RNA SMALL SUBUNIT METHYLTRANSFERASE NEP1"/>
    <property type="match status" value="1"/>
</dbReference>
<comment type="similarity">
    <text evidence="2">Belongs to the class IV-like SAM-binding methyltransferase superfamily. RNA methyltransferase NEP1 family.</text>
</comment>
<keyword evidence="3" id="KW-0690">Ribosome biogenesis</keyword>
<sequence>MPARSRASIYKPPFMVGGLQPPSLEEEEEQKRVSGQGVIFVLEDAQLEVAQVGKAFVLLNCDDHQNFLKKHDKDPALYRPDICHQALLAILDSPLNKANKVKAVYIRTHKNVLISVNPKVRLPRTFKRFCGLFAQLLQKLSIRATNGPDKLLKVVKGPVTKYFPLDCKRIGFSWAATKRMSMQDYAKEQADDKTFIFVVGAFAHGKIEAPWVDEEISVSEYPLSAAYALGRITNAFEQKWSIV</sequence>
<evidence type="ECO:0000256" key="2">
    <source>
        <dbReference type="ARBA" id="ARBA00008115"/>
    </source>
</evidence>
<evidence type="ECO:0000256" key="4">
    <source>
        <dbReference type="ARBA" id="ARBA00022552"/>
    </source>
</evidence>
<keyword evidence="9" id="KW-0694">RNA-binding</keyword>